<gene>
    <name evidence="5" type="primary">ENOX1_1</name>
    <name evidence="5" type="ORF">TNIN_264911</name>
</gene>
<dbReference type="PROSITE" id="PS50102">
    <property type="entry name" value="RRM"/>
    <property type="match status" value="1"/>
</dbReference>
<proteinExistence type="predicted"/>
<evidence type="ECO:0000259" key="4">
    <source>
        <dbReference type="PROSITE" id="PS50102"/>
    </source>
</evidence>
<dbReference type="PANTHER" id="PTHR16001:SF4">
    <property type="entry name" value="ECTO-NOX DISULFIDE-THIOL EXCHANGER 1-LIKE PROTEIN"/>
    <property type="match status" value="1"/>
</dbReference>
<dbReference type="PANTHER" id="PTHR16001">
    <property type="entry name" value="ECTO-NOX DISULFIDE-THIOL EXCHANGER"/>
    <property type="match status" value="1"/>
</dbReference>
<dbReference type="Proteomes" id="UP000886998">
    <property type="component" value="Unassembled WGS sequence"/>
</dbReference>
<dbReference type="GO" id="GO:0007624">
    <property type="term" value="P:ultradian rhythm"/>
    <property type="evidence" value="ECO:0007669"/>
    <property type="project" value="InterPro"/>
</dbReference>
<dbReference type="SUPFAM" id="SSF54928">
    <property type="entry name" value="RNA-binding domain, RBD"/>
    <property type="match status" value="1"/>
</dbReference>
<evidence type="ECO:0000256" key="2">
    <source>
        <dbReference type="PROSITE-ProRule" id="PRU00176"/>
    </source>
</evidence>
<evidence type="ECO:0000256" key="1">
    <source>
        <dbReference type="ARBA" id="ARBA00022884"/>
    </source>
</evidence>
<protein>
    <submittedName>
        <fullName evidence="5">Ecto-NOX disulfide-thiol exchanger 1</fullName>
    </submittedName>
</protein>
<dbReference type="GO" id="GO:0009897">
    <property type="term" value="C:external side of plasma membrane"/>
    <property type="evidence" value="ECO:0007669"/>
    <property type="project" value="InterPro"/>
</dbReference>
<dbReference type="GO" id="GO:0003723">
    <property type="term" value="F:RNA binding"/>
    <property type="evidence" value="ECO:0007669"/>
    <property type="project" value="UniProtKB-UniRule"/>
</dbReference>
<reference evidence="5" key="1">
    <citation type="submission" date="2020-08" db="EMBL/GenBank/DDBJ databases">
        <title>Multicomponent nature underlies the extraordinary mechanical properties of spider dragline silk.</title>
        <authorList>
            <person name="Kono N."/>
            <person name="Nakamura H."/>
            <person name="Mori M."/>
            <person name="Yoshida Y."/>
            <person name="Ohtoshi R."/>
            <person name="Malay A.D."/>
            <person name="Moran D.A.P."/>
            <person name="Tomita M."/>
            <person name="Numata K."/>
            <person name="Arakawa K."/>
        </authorList>
    </citation>
    <scope>NUCLEOTIDE SEQUENCE</scope>
</reference>
<feature type="domain" description="RRM" evidence="4">
    <location>
        <begin position="121"/>
        <end position="199"/>
    </location>
</feature>
<dbReference type="InterPro" id="IPR038876">
    <property type="entry name" value="ENOX"/>
</dbReference>
<dbReference type="AlphaFoldDB" id="A0A8X6JX76"/>
<dbReference type="EMBL" id="BMAV01028120">
    <property type="protein sequence ID" value="GFS65243.1"/>
    <property type="molecule type" value="Genomic_DNA"/>
</dbReference>
<dbReference type="Pfam" id="PF00076">
    <property type="entry name" value="RRM_1"/>
    <property type="match status" value="1"/>
</dbReference>
<comment type="caution">
    <text evidence="5">The sequence shown here is derived from an EMBL/GenBank/DDBJ whole genome shotgun (WGS) entry which is preliminary data.</text>
</comment>
<evidence type="ECO:0000313" key="6">
    <source>
        <dbReference type="Proteomes" id="UP000886998"/>
    </source>
</evidence>
<keyword evidence="6" id="KW-1185">Reference proteome</keyword>
<accession>A0A8X6JX76</accession>
<dbReference type="Gene3D" id="3.30.70.330">
    <property type="match status" value="1"/>
</dbReference>
<keyword evidence="3" id="KW-0175">Coiled coil</keyword>
<sequence>MDGSPADQMDPNQGNYAMMPYNMPMPSQSPSDNGSAVPASYVEIRPNVFTEPPSLNVMEMMPCTNAAMMPYPSQGIDFNFCGTFSPKTYYIQQVIILSSAVLTPPLPGELRSYRQKPDECHTVFVGGLPVKITEDIILEVFERYGEILDIRMNRGFCHVRFKNRNSVEQALLLSHYQIKIQNKDERAYNGKLHVDYAIERYDQYDFQYGKQRMKREEKHCTFSSSPLPPFLDHEAASVKEKLDSAETKSLGKPIKDLKKEIISFPSALIIKRVEEDMVLNLEERERESNMEEFCSKENSELQDLKEELDATNHKLKLTKKQLEDLEKTSSDEISKLKQALEECKKIEVLENYEINAHNTCNCEKFKEKASVIDSHTQHDSSSIYVTEHEICLVILVANYLRIFPAGATIYCICSFLAETYPGIYIRDIEIMLRRFPNMFREEPTDKIWRFIVYD</sequence>
<name>A0A8X6JX76_9ARAC</name>
<dbReference type="SMART" id="SM00360">
    <property type="entry name" value="RRM"/>
    <property type="match status" value="1"/>
</dbReference>
<dbReference type="InterPro" id="IPR000504">
    <property type="entry name" value="RRM_dom"/>
</dbReference>
<dbReference type="GO" id="GO:0016491">
    <property type="term" value="F:oxidoreductase activity"/>
    <property type="evidence" value="ECO:0007669"/>
    <property type="project" value="InterPro"/>
</dbReference>
<keyword evidence="1 2" id="KW-0694">RNA-binding</keyword>
<dbReference type="OrthoDB" id="10039782at2759"/>
<feature type="coiled-coil region" evidence="3">
    <location>
        <begin position="294"/>
        <end position="342"/>
    </location>
</feature>
<dbReference type="InterPro" id="IPR012677">
    <property type="entry name" value="Nucleotide-bd_a/b_plait_sf"/>
</dbReference>
<evidence type="ECO:0000256" key="3">
    <source>
        <dbReference type="SAM" id="Coils"/>
    </source>
</evidence>
<organism evidence="5 6">
    <name type="scientific">Trichonephila inaurata madagascariensis</name>
    <dbReference type="NCBI Taxonomy" id="2747483"/>
    <lineage>
        <taxon>Eukaryota</taxon>
        <taxon>Metazoa</taxon>
        <taxon>Ecdysozoa</taxon>
        <taxon>Arthropoda</taxon>
        <taxon>Chelicerata</taxon>
        <taxon>Arachnida</taxon>
        <taxon>Araneae</taxon>
        <taxon>Araneomorphae</taxon>
        <taxon>Entelegynae</taxon>
        <taxon>Araneoidea</taxon>
        <taxon>Nephilidae</taxon>
        <taxon>Trichonephila</taxon>
        <taxon>Trichonephila inaurata</taxon>
    </lineage>
</organism>
<dbReference type="InterPro" id="IPR035979">
    <property type="entry name" value="RBD_domain_sf"/>
</dbReference>
<evidence type="ECO:0000313" key="5">
    <source>
        <dbReference type="EMBL" id="GFS65243.1"/>
    </source>
</evidence>